<name>A0ABR2ZYU9_9AGAR</name>
<protein>
    <submittedName>
        <fullName evidence="1">Uncharacterized protein</fullName>
    </submittedName>
</protein>
<organism evidence="1 2">
    <name type="scientific">Marasmius tenuissimus</name>
    <dbReference type="NCBI Taxonomy" id="585030"/>
    <lineage>
        <taxon>Eukaryota</taxon>
        <taxon>Fungi</taxon>
        <taxon>Dikarya</taxon>
        <taxon>Basidiomycota</taxon>
        <taxon>Agaricomycotina</taxon>
        <taxon>Agaricomycetes</taxon>
        <taxon>Agaricomycetidae</taxon>
        <taxon>Agaricales</taxon>
        <taxon>Marasmiineae</taxon>
        <taxon>Marasmiaceae</taxon>
        <taxon>Marasmius</taxon>
    </lineage>
</organism>
<evidence type="ECO:0000313" key="1">
    <source>
        <dbReference type="EMBL" id="KAL0065973.1"/>
    </source>
</evidence>
<accession>A0ABR2ZYU9</accession>
<reference evidence="1 2" key="1">
    <citation type="submission" date="2024-05" db="EMBL/GenBank/DDBJ databases">
        <title>A draft genome resource for the thread blight pathogen Marasmius tenuissimus strain MS-2.</title>
        <authorList>
            <person name="Yulfo-Soto G.E."/>
            <person name="Baruah I.K."/>
            <person name="Amoako-Attah I."/>
            <person name="Bukari Y."/>
            <person name="Meinhardt L.W."/>
            <person name="Bailey B.A."/>
            <person name="Cohen S.P."/>
        </authorList>
    </citation>
    <scope>NUCLEOTIDE SEQUENCE [LARGE SCALE GENOMIC DNA]</scope>
    <source>
        <strain evidence="1 2">MS-2</strain>
    </source>
</reference>
<comment type="caution">
    <text evidence="1">The sequence shown here is derived from an EMBL/GenBank/DDBJ whole genome shotgun (WGS) entry which is preliminary data.</text>
</comment>
<dbReference type="EMBL" id="JBBXMP010000040">
    <property type="protein sequence ID" value="KAL0065973.1"/>
    <property type="molecule type" value="Genomic_DNA"/>
</dbReference>
<evidence type="ECO:0000313" key="2">
    <source>
        <dbReference type="Proteomes" id="UP001437256"/>
    </source>
</evidence>
<keyword evidence="2" id="KW-1185">Reference proteome</keyword>
<proteinExistence type="predicted"/>
<gene>
    <name evidence="1" type="ORF">AAF712_006962</name>
</gene>
<sequence length="204" mass="24239">MDLGDDDLRLHTIQPGTPPREASLSDFAFAIAPTLWLYVVELNALKTREEKRLILRQLLRLLWVSWAEVWEDSVEFYTGLTRAQFTVLREVVSAVLAEYDLHRYHVRKGRKADQPRADDIPWDTAIQKAIHESNFERWTDPKYVASVRPPSVKVEELESLPWEEMLAKYLDDDERRMREAKLVEERERRERHLNVDTWQCLFMC</sequence>
<dbReference type="Proteomes" id="UP001437256">
    <property type="component" value="Unassembled WGS sequence"/>
</dbReference>